<evidence type="ECO:0000313" key="6">
    <source>
        <dbReference type="Proteomes" id="UP000095023"/>
    </source>
</evidence>
<dbReference type="AlphaFoldDB" id="A0A1E4TKY7"/>
<dbReference type="InterPro" id="IPR001138">
    <property type="entry name" value="Zn2Cys6_DnaBD"/>
</dbReference>
<dbReference type="GO" id="GO:0000981">
    <property type="term" value="F:DNA-binding transcription factor activity, RNA polymerase II-specific"/>
    <property type="evidence" value="ECO:0007669"/>
    <property type="project" value="InterPro"/>
</dbReference>
<feature type="compositionally biased region" description="Basic residues" evidence="3">
    <location>
        <begin position="78"/>
        <end position="96"/>
    </location>
</feature>
<name>A0A1E4TKY7_9ASCO</name>
<dbReference type="OrthoDB" id="3251668at2759"/>
<dbReference type="PROSITE" id="PS00463">
    <property type="entry name" value="ZN2_CY6_FUNGAL_1"/>
    <property type="match status" value="1"/>
</dbReference>
<dbReference type="Gene3D" id="4.10.240.10">
    <property type="entry name" value="Zn(2)-C6 fungal-type DNA-binding domain"/>
    <property type="match status" value="1"/>
</dbReference>
<dbReference type="InterPro" id="IPR036864">
    <property type="entry name" value="Zn2-C6_fun-type_DNA-bd_sf"/>
</dbReference>
<dbReference type="InterPro" id="IPR021858">
    <property type="entry name" value="Fun_TF"/>
</dbReference>
<dbReference type="GO" id="GO:0008270">
    <property type="term" value="F:zinc ion binding"/>
    <property type="evidence" value="ECO:0007669"/>
    <property type="project" value="InterPro"/>
</dbReference>
<dbReference type="Pfam" id="PF11951">
    <property type="entry name" value="Fungal_trans_2"/>
    <property type="match status" value="1"/>
</dbReference>
<reference evidence="6" key="1">
    <citation type="submission" date="2016-02" db="EMBL/GenBank/DDBJ databases">
        <title>Comparative genomics of biotechnologically important yeasts.</title>
        <authorList>
            <consortium name="DOE Joint Genome Institute"/>
            <person name="Riley R."/>
            <person name="Haridas S."/>
            <person name="Wolfe K.H."/>
            <person name="Lopes M.R."/>
            <person name="Hittinger C.T."/>
            <person name="Goker M."/>
            <person name="Salamov A."/>
            <person name="Wisecaver J."/>
            <person name="Long T.M."/>
            <person name="Aerts A.L."/>
            <person name="Barry K."/>
            <person name="Choi C."/>
            <person name="Clum A."/>
            <person name="Coughlan A.Y."/>
            <person name="Deshpande S."/>
            <person name="Douglass A.P."/>
            <person name="Hanson S.J."/>
            <person name="Klenk H.-P."/>
            <person name="Labutti K."/>
            <person name="Lapidus A."/>
            <person name="Lindquist E."/>
            <person name="Lipzen A."/>
            <person name="Meier-Kolthoff J.P."/>
            <person name="Ohm R.A."/>
            <person name="Otillar R.P."/>
            <person name="Pangilinan J."/>
            <person name="Peng Y."/>
            <person name="Rokas A."/>
            <person name="Rosa C.A."/>
            <person name="Scheuner C."/>
            <person name="Sibirny A.A."/>
            <person name="Slot J.C."/>
            <person name="Stielow J.B."/>
            <person name="Sun H."/>
            <person name="Kurtzman C.P."/>
            <person name="Blackwell M."/>
            <person name="Jeffries T.W."/>
            <person name="Grigoriev I.V."/>
        </authorList>
    </citation>
    <scope>NUCLEOTIDE SEQUENCE [LARGE SCALE GENOMIC DNA]</scope>
    <source>
        <strain evidence="6">NRRL Y-17796</strain>
    </source>
</reference>
<evidence type="ECO:0000256" key="3">
    <source>
        <dbReference type="SAM" id="MobiDB-lite"/>
    </source>
</evidence>
<dbReference type="GO" id="GO:0045944">
    <property type="term" value="P:positive regulation of transcription by RNA polymerase II"/>
    <property type="evidence" value="ECO:0007669"/>
    <property type="project" value="TreeGrafter"/>
</dbReference>
<feature type="compositionally biased region" description="Polar residues" evidence="3">
    <location>
        <begin position="122"/>
        <end position="148"/>
    </location>
</feature>
<dbReference type="PANTHER" id="PTHR37534:SF26">
    <property type="entry name" value="TRANSCRIPTION FACTOR, PUTATIVE-RELATED"/>
    <property type="match status" value="1"/>
</dbReference>
<proteinExistence type="predicted"/>
<keyword evidence="2" id="KW-0539">Nucleus</keyword>
<dbReference type="Proteomes" id="UP000095023">
    <property type="component" value="Unassembled WGS sequence"/>
</dbReference>
<dbReference type="GO" id="GO:0000976">
    <property type="term" value="F:transcription cis-regulatory region binding"/>
    <property type="evidence" value="ECO:0007669"/>
    <property type="project" value="TreeGrafter"/>
</dbReference>
<gene>
    <name evidence="5" type="ORF">CANCADRAFT_86664</name>
</gene>
<keyword evidence="6" id="KW-1185">Reference proteome</keyword>
<feature type="compositionally biased region" description="Basic and acidic residues" evidence="3">
    <location>
        <begin position="7"/>
        <end position="16"/>
    </location>
</feature>
<feature type="compositionally biased region" description="Low complexity" evidence="3">
    <location>
        <begin position="156"/>
        <end position="168"/>
    </location>
</feature>
<evidence type="ECO:0000313" key="5">
    <source>
        <dbReference type="EMBL" id="ODV92421.1"/>
    </source>
</evidence>
<dbReference type="Pfam" id="PF00172">
    <property type="entry name" value="Zn_clus"/>
    <property type="match status" value="1"/>
</dbReference>
<dbReference type="PANTHER" id="PTHR37534">
    <property type="entry name" value="TRANSCRIPTIONAL ACTIVATOR PROTEIN UGA3"/>
    <property type="match status" value="1"/>
</dbReference>
<organism evidence="5 6">
    <name type="scientific">Tortispora caseinolytica NRRL Y-17796</name>
    <dbReference type="NCBI Taxonomy" id="767744"/>
    <lineage>
        <taxon>Eukaryota</taxon>
        <taxon>Fungi</taxon>
        <taxon>Dikarya</taxon>
        <taxon>Ascomycota</taxon>
        <taxon>Saccharomycotina</taxon>
        <taxon>Trigonopsidomycetes</taxon>
        <taxon>Trigonopsidales</taxon>
        <taxon>Trigonopsidaceae</taxon>
        <taxon>Tortispora</taxon>
    </lineage>
</organism>
<dbReference type="PROSITE" id="PS50048">
    <property type="entry name" value="ZN2_CY6_FUNGAL_2"/>
    <property type="match status" value="1"/>
</dbReference>
<comment type="subcellular location">
    <subcellularLocation>
        <location evidence="1">Nucleus</location>
    </subcellularLocation>
</comment>
<protein>
    <recommendedName>
        <fullName evidence="4">Zn(2)-C6 fungal-type domain-containing protein</fullName>
    </recommendedName>
</protein>
<evidence type="ECO:0000256" key="1">
    <source>
        <dbReference type="ARBA" id="ARBA00004123"/>
    </source>
</evidence>
<dbReference type="CDD" id="cd00067">
    <property type="entry name" value="GAL4"/>
    <property type="match status" value="1"/>
</dbReference>
<dbReference type="SUPFAM" id="SSF57701">
    <property type="entry name" value="Zn2/Cys6 DNA-binding domain"/>
    <property type="match status" value="1"/>
</dbReference>
<sequence>MVSLPKAGDETTDSRSRARSRNGCWTCRLRKKKCDEERPVCKRCSDLDIACYGFSDSAPWGNDPRKKSQALDEIKLMIKRSHNKKKKKSDIKKKHQSSASSVYTQSAIPPIASSHGPRSLGLPNSTTIPGLSRVFSDSGTSSGPNTLPSVPESHITSTTTNNNNTSSSHIASLSPDFISPTEVPLSPRPLSNTKPPATKETLPFFEGSAVVLEHATISPAEHTRTIRFIRDRESALLMHFLDTLFQLQFTLYTPMIRDGSRGWLLMMLLKSKPLYSASLAAAALHQQYVLRSASIDISPHVTQELEKYYTYSLQALQRCINITISQQSQSFFNTVETLACICQLVSLEVINTTRSSNWQIHVRAGLDLCRAIRWKFWYGRFSRPDEFSIPDNLKEYSERSTVLPSTDEGTPEITQADEPSPVLEFLAFASPFTQSAEISAANFYSCILIWFDICSATVIATMPAGFKSYQYLLLEDDSIEDPLSPTATKASASLGNIMGCYNHVLLCIAEIAIIHYRLSNPYLELSPLTGSDTVSPGASGDDMFSEYRIHDRPDPLYAPIKEVISSVKARLNAFIKTHQGNRLDAKAAASRMPPPQVRILNERHRMAQRAVTSYTFACAALVYLYTVTNTGDISSAADQTVLALQDLDDQDLLLGLTWPICVAGTMMDTNSTLRSTFLNLIEPLSVPNFGNMGSTIHIVKAAWTRRDQGYPCTWQSVMDELNMRILLV</sequence>
<evidence type="ECO:0000256" key="2">
    <source>
        <dbReference type="ARBA" id="ARBA00023242"/>
    </source>
</evidence>
<feature type="region of interest" description="Disordered" evidence="3">
    <location>
        <begin position="1"/>
        <end position="22"/>
    </location>
</feature>
<dbReference type="EMBL" id="KV453841">
    <property type="protein sequence ID" value="ODV92421.1"/>
    <property type="molecule type" value="Genomic_DNA"/>
</dbReference>
<feature type="domain" description="Zn(2)-C6 fungal-type" evidence="4">
    <location>
        <begin position="23"/>
        <end position="51"/>
    </location>
</feature>
<dbReference type="SMART" id="SM00066">
    <property type="entry name" value="GAL4"/>
    <property type="match status" value="1"/>
</dbReference>
<accession>A0A1E4TKY7</accession>
<dbReference type="GO" id="GO:0005634">
    <property type="term" value="C:nucleus"/>
    <property type="evidence" value="ECO:0007669"/>
    <property type="project" value="UniProtKB-SubCell"/>
</dbReference>
<evidence type="ECO:0000259" key="4">
    <source>
        <dbReference type="PROSITE" id="PS50048"/>
    </source>
</evidence>
<feature type="region of interest" description="Disordered" evidence="3">
    <location>
        <begin position="78"/>
        <end position="173"/>
    </location>
</feature>